<reference evidence="6" key="1">
    <citation type="submission" date="2018-06" db="EMBL/GenBank/DDBJ databases">
        <authorList>
            <person name="Zhirakovskaya E."/>
        </authorList>
    </citation>
    <scope>NUCLEOTIDE SEQUENCE</scope>
</reference>
<evidence type="ECO:0000259" key="4">
    <source>
        <dbReference type="PROSITE" id="PS50112"/>
    </source>
</evidence>
<feature type="domain" description="PAS" evidence="4">
    <location>
        <begin position="208"/>
        <end position="254"/>
    </location>
</feature>
<dbReference type="SUPFAM" id="SSF55874">
    <property type="entry name" value="ATPase domain of HSP90 chaperone/DNA topoisomerase II/histidine kinase"/>
    <property type="match status" value="1"/>
</dbReference>
<dbReference type="CDD" id="cd00130">
    <property type="entry name" value="PAS"/>
    <property type="match status" value="1"/>
</dbReference>
<dbReference type="PROSITE" id="PS50112">
    <property type="entry name" value="PAS"/>
    <property type="match status" value="1"/>
</dbReference>
<dbReference type="InterPro" id="IPR001610">
    <property type="entry name" value="PAC"/>
</dbReference>
<feature type="domain" description="Response regulatory" evidence="3">
    <location>
        <begin position="591"/>
        <end position="707"/>
    </location>
</feature>
<feature type="domain" description="Histidine kinase" evidence="2">
    <location>
        <begin position="346"/>
        <end position="571"/>
    </location>
</feature>
<dbReference type="SMART" id="SM00448">
    <property type="entry name" value="REC"/>
    <property type="match status" value="1"/>
</dbReference>
<dbReference type="SUPFAM" id="SSF52172">
    <property type="entry name" value="CheY-like"/>
    <property type="match status" value="1"/>
</dbReference>
<organism evidence="6">
    <name type="scientific">hydrothermal vent metagenome</name>
    <dbReference type="NCBI Taxonomy" id="652676"/>
    <lineage>
        <taxon>unclassified sequences</taxon>
        <taxon>metagenomes</taxon>
        <taxon>ecological metagenomes</taxon>
    </lineage>
</organism>
<evidence type="ECO:0000259" key="3">
    <source>
        <dbReference type="PROSITE" id="PS50110"/>
    </source>
</evidence>
<dbReference type="SMART" id="SM00091">
    <property type="entry name" value="PAS"/>
    <property type="match status" value="1"/>
</dbReference>
<dbReference type="PRINTS" id="PR00344">
    <property type="entry name" value="BCTRLSENSOR"/>
</dbReference>
<dbReference type="InterPro" id="IPR000700">
    <property type="entry name" value="PAS-assoc_C"/>
</dbReference>
<dbReference type="InterPro" id="IPR035965">
    <property type="entry name" value="PAS-like_dom_sf"/>
</dbReference>
<sequence length="715" mass="79913">MEIRMRRKSGDEFYAHLFLSILRDEHGVDIGMIGYSIDITERRRAEALLRENEMRYRALFEDSPTSLWEEDLSKVKSCIDDLRKEGVEDFRAYFKAHPEEVKKIALLVRIVDINQATLNLYQAESKEELLSGLDLTFTSESYVTFEQELISLIEGDMDEEYEAITKTLTGEIRNIILKIAVTPGNETCWSSVLISITDITERKKAELELNRLFTAVEHAGETILITDTEGTIKYVNPAFERISGYTSEEVIGENPRILASGKHDEAFYKEMWETISSGEVWSGRFINKNKNGELYEEEATISPIKDPSGIITGYVAILRDITHEVMLRKKYRQAQKMEALGTLSGGIAHDFNNILTSIMCNADLAMDYMPESSKGKDEIDKILSATKRASHLIQRILLFSRGDENLDNKPIFLQPVLKESLELIRSSLPKTIEISQNIDINAGATLGSPTQISQVIMNLCVNAGYAMKKTGGKLTVSLKEVEIGEDGAIAHPNLQVGSYLKVEVRDTGHGMDKEIVERIFEPFFSTKRSGGGSGLGLATVHGIVTGYGGMITVDSEPGKGSIFAIYFPRVDYDIEEGCEAKQDDDLEGVGNILLVDDEEYIAEGWSSTLRKLGYSVTTFINPVEALDGFREEPDRFDLVITDQTMPGMTGEALGKEILRLRPYMPMILCTGFSNTIGSEKAQAIGFSKFITKPIANKDFAQAVRNVIDINRYEGE</sequence>
<dbReference type="InterPro" id="IPR036890">
    <property type="entry name" value="HATPase_C_sf"/>
</dbReference>
<dbReference type="Pfam" id="PF00072">
    <property type="entry name" value="Response_reg"/>
    <property type="match status" value="1"/>
</dbReference>
<dbReference type="InterPro" id="IPR011006">
    <property type="entry name" value="CheY-like_superfamily"/>
</dbReference>
<dbReference type="PANTHER" id="PTHR43065:SF42">
    <property type="entry name" value="TWO-COMPONENT SENSOR PPRA"/>
    <property type="match status" value="1"/>
</dbReference>
<evidence type="ECO:0000259" key="2">
    <source>
        <dbReference type="PROSITE" id="PS50109"/>
    </source>
</evidence>
<dbReference type="InterPro" id="IPR003594">
    <property type="entry name" value="HATPase_dom"/>
</dbReference>
<dbReference type="SUPFAM" id="SSF55785">
    <property type="entry name" value="PYP-like sensor domain (PAS domain)"/>
    <property type="match status" value="3"/>
</dbReference>
<dbReference type="Pfam" id="PF13426">
    <property type="entry name" value="PAS_9"/>
    <property type="match status" value="2"/>
</dbReference>
<dbReference type="SMART" id="SM00387">
    <property type="entry name" value="HATPase_c"/>
    <property type="match status" value="1"/>
</dbReference>
<dbReference type="InterPro" id="IPR001789">
    <property type="entry name" value="Sig_transdc_resp-reg_receiver"/>
</dbReference>
<dbReference type="SUPFAM" id="SSF47384">
    <property type="entry name" value="Homodimeric domain of signal transducing histidine kinase"/>
    <property type="match status" value="1"/>
</dbReference>
<dbReference type="PANTHER" id="PTHR43065">
    <property type="entry name" value="SENSOR HISTIDINE KINASE"/>
    <property type="match status" value="1"/>
</dbReference>
<evidence type="ECO:0000313" key="6">
    <source>
        <dbReference type="EMBL" id="VAX23435.1"/>
    </source>
</evidence>
<dbReference type="NCBIfam" id="TIGR00229">
    <property type="entry name" value="sensory_box"/>
    <property type="match status" value="1"/>
</dbReference>
<protein>
    <recommendedName>
        <fullName evidence="7">Histidine kinase</fullName>
    </recommendedName>
</protein>
<dbReference type="InterPro" id="IPR005467">
    <property type="entry name" value="His_kinase_dom"/>
</dbReference>
<feature type="domain" description="PAC" evidence="5">
    <location>
        <begin position="279"/>
        <end position="333"/>
    </location>
</feature>
<dbReference type="AlphaFoldDB" id="A0A3B1CW35"/>
<dbReference type="Gene3D" id="1.10.287.130">
    <property type="match status" value="1"/>
</dbReference>
<dbReference type="PROSITE" id="PS50110">
    <property type="entry name" value="RESPONSE_REGULATORY"/>
    <property type="match status" value="1"/>
</dbReference>
<dbReference type="Gene3D" id="3.30.565.10">
    <property type="entry name" value="Histidine kinase-like ATPase, C-terminal domain"/>
    <property type="match status" value="1"/>
</dbReference>
<evidence type="ECO:0000256" key="1">
    <source>
        <dbReference type="ARBA" id="ARBA00022553"/>
    </source>
</evidence>
<dbReference type="InterPro" id="IPR036097">
    <property type="entry name" value="HisK_dim/P_sf"/>
</dbReference>
<proteinExistence type="predicted"/>
<dbReference type="InterPro" id="IPR000014">
    <property type="entry name" value="PAS"/>
</dbReference>
<dbReference type="Gene3D" id="3.40.50.2300">
    <property type="match status" value="1"/>
</dbReference>
<dbReference type="Pfam" id="PF02518">
    <property type="entry name" value="HATPase_c"/>
    <property type="match status" value="1"/>
</dbReference>
<evidence type="ECO:0008006" key="7">
    <source>
        <dbReference type="Google" id="ProtNLM"/>
    </source>
</evidence>
<keyword evidence="1" id="KW-0597">Phosphoprotein</keyword>
<dbReference type="Pfam" id="PF00512">
    <property type="entry name" value="HisKA"/>
    <property type="match status" value="1"/>
</dbReference>
<accession>A0A3B1CW35</accession>
<dbReference type="CDD" id="cd00082">
    <property type="entry name" value="HisKA"/>
    <property type="match status" value="1"/>
</dbReference>
<dbReference type="SMART" id="SM00388">
    <property type="entry name" value="HisKA"/>
    <property type="match status" value="1"/>
</dbReference>
<feature type="domain" description="PAC" evidence="5">
    <location>
        <begin position="1"/>
        <end position="51"/>
    </location>
</feature>
<dbReference type="InterPro" id="IPR004358">
    <property type="entry name" value="Sig_transdc_His_kin-like_C"/>
</dbReference>
<gene>
    <name evidence="6" type="ORF">MNBD_NITROSPINAE04-2121</name>
</gene>
<dbReference type="EMBL" id="UOGA01000248">
    <property type="protein sequence ID" value="VAX23435.1"/>
    <property type="molecule type" value="Genomic_DNA"/>
</dbReference>
<evidence type="ECO:0000259" key="5">
    <source>
        <dbReference type="PROSITE" id="PS50113"/>
    </source>
</evidence>
<name>A0A3B1CW35_9ZZZZ</name>
<dbReference type="Gene3D" id="3.30.450.20">
    <property type="entry name" value="PAS domain"/>
    <property type="match status" value="3"/>
</dbReference>
<dbReference type="GO" id="GO:0000155">
    <property type="term" value="F:phosphorelay sensor kinase activity"/>
    <property type="evidence" value="ECO:0007669"/>
    <property type="project" value="InterPro"/>
</dbReference>
<dbReference type="SMART" id="SM00086">
    <property type="entry name" value="PAC"/>
    <property type="match status" value="2"/>
</dbReference>
<dbReference type="PROSITE" id="PS50109">
    <property type="entry name" value="HIS_KIN"/>
    <property type="match status" value="1"/>
</dbReference>
<dbReference type="InterPro" id="IPR003661">
    <property type="entry name" value="HisK_dim/P_dom"/>
</dbReference>
<dbReference type="PROSITE" id="PS50113">
    <property type="entry name" value="PAC"/>
    <property type="match status" value="2"/>
</dbReference>